<keyword evidence="7" id="KW-0863">Zinc-finger</keyword>
<dbReference type="SUPFAM" id="SSF57756">
    <property type="entry name" value="Retrovirus zinc finger-like domains"/>
    <property type="match status" value="1"/>
</dbReference>
<dbReference type="InterPro" id="IPR043502">
    <property type="entry name" value="DNA/RNA_pol_sf"/>
</dbReference>
<keyword evidence="4" id="KW-0255">Endonuclease</keyword>
<protein>
    <submittedName>
        <fullName evidence="10">Reverse transcriptase domain-containing protein</fullName>
    </submittedName>
</protein>
<dbReference type="Pfam" id="PF17917">
    <property type="entry name" value="RT_RNaseH"/>
    <property type="match status" value="1"/>
</dbReference>
<dbReference type="Gene3D" id="3.30.70.270">
    <property type="match status" value="1"/>
</dbReference>
<keyword evidence="7" id="KW-0862">Zinc</keyword>
<dbReference type="InterPro" id="IPR050951">
    <property type="entry name" value="Retrovirus_Pol_polyprotein"/>
</dbReference>
<evidence type="ECO:0000313" key="10">
    <source>
        <dbReference type="EMBL" id="GJT54368.1"/>
    </source>
</evidence>
<dbReference type="GO" id="GO:0003964">
    <property type="term" value="F:RNA-directed DNA polymerase activity"/>
    <property type="evidence" value="ECO:0007669"/>
    <property type="project" value="UniProtKB-KW"/>
</dbReference>
<proteinExistence type="predicted"/>
<evidence type="ECO:0000313" key="11">
    <source>
        <dbReference type="Proteomes" id="UP001151760"/>
    </source>
</evidence>
<accession>A0ABQ5EU54</accession>
<dbReference type="Gene3D" id="3.10.10.10">
    <property type="entry name" value="HIV Type 1 Reverse Transcriptase, subunit A, domain 1"/>
    <property type="match status" value="1"/>
</dbReference>
<dbReference type="PANTHER" id="PTHR37984">
    <property type="entry name" value="PROTEIN CBG26694"/>
    <property type="match status" value="1"/>
</dbReference>
<dbReference type="InterPro" id="IPR043128">
    <property type="entry name" value="Rev_trsase/Diguanyl_cyclase"/>
</dbReference>
<dbReference type="InterPro" id="IPR036875">
    <property type="entry name" value="Znf_CCHC_sf"/>
</dbReference>
<evidence type="ECO:0000256" key="4">
    <source>
        <dbReference type="ARBA" id="ARBA00022759"/>
    </source>
</evidence>
<dbReference type="Proteomes" id="UP001151760">
    <property type="component" value="Unassembled WGS sequence"/>
</dbReference>
<keyword evidence="1" id="KW-0808">Transferase</keyword>
<evidence type="ECO:0000256" key="5">
    <source>
        <dbReference type="ARBA" id="ARBA00022801"/>
    </source>
</evidence>
<name>A0ABQ5EU54_9ASTR</name>
<organism evidence="10 11">
    <name type="scientific">Tanacetum coccineum</name>
    <dbReference type="NCBI Taxonomy" id="301880"/>
    <lineage>
        <taxon>Eukaryota</taxon>
        <taxon>Viridiplantae</taxon>
        <taxon>Streptophyta</taxon>
        <taxon>Embryophyta</taxon>
        <taxon>Tracheophyta</taxon>
        <taxon>Spermatophyta</taxon>
        <taxon>Magnoliopsida</taxon>
        <taxon>eudicotyledons</taxon>
        <taxon>Gunneridae</taxon>
        <taxon>Pentapetalae</taxon>
        <taxon>asterids</taxon>
        <taxon>campanulids</taxon>
        <taxon>Asterales</taxon>
        <taxon>Asteraceae</taxon>
        <taxon>Asteroideae</taxon>
        <taxon>Anthemideae</taxon>
        <taxon>Anthemidinae</taxon>
        <taxon>Tanacetum</taxon>
    </lineage>
</organism>
<dbReference type="InterPro" id="IPR056924">
    <property type="entry name" value="SH3_Tf2-1"/>
</dbReference>
<evidence type="ECO:0000256" key="8">
    <source>
        <dbReference type="SAM" id="MobiDB-lite"/>
    </source>
</evidence>
<evidence type="ECO:0000256" key="6">
    <source>
        <dbReference type="ARBA" id="ARBA00022918"/>
    </source>
</evidence>
<dbReference type="CDD" id="cd09274">
    <property type="entry name" value="RNase_HI_RT_Ty3"/>
    <property type="match status" value="1"/>
</dbReference>
<dbReference type="Gene3D" id="3.30.420.10">
    <property type="entry name" value="Ribonuclease H-like superfamily/Ribonuclease H"/>
    <property type="match status" value="1"/>
</dbReference>
<dbReference type="EMBL" id="BQNB010016665">
    <property type="protein sequence ID" value="GJT54368.1"/>
    <property type="molecule type" value="Genomic_DNA"/>
</dbReference>
<dbReference type="Pfam" id="PF24626">
    <property type="entry name" value="SH3_Tf2-1"/>
    <property type="match status" value="1"/>
</dbReference>
<sequence>MDSVNMFDPVTLSDAYQRALVFEKQNRRVGSSSSPAVTGGSFGSGNVTSRFVPNQTKVGGGSTGPIPKGVGSSGLKCFNCGEPGHRQSECKKAGKRQLFVDEEWEDNGLADNDYEEHPVFDDEPYEEEVVSGDVGVNLMIKRSCLTPKAVGDDWLKHNIIAVKYITNLGKLNRGKEWLKDSEIPKAMNPLLKEFSRDPGSRLPNRPHYRMSPGEHEELRRQVEELVSKGHVRESMSPCVVPALLTPKKDGSWRMCVDSRAINKITMRFVLGLVMNGKQPLRREGLYEGRFISNFSSIMAPLTDCMKGKSFVWTKEAESAFQVVKEKLTTAPILVLPDFSKVFELHTDASKVAIGGVLSQGGRPVAYFSEKLTEPKSRYSTYDLEFYAVVQAVKHWRHYLFHKEFVLFTDHDSLRHIRTQDKVSHKHGRWLAFLEKFTFVVKHKTGVSNRAADALSRRSNLLVSMQVDVPGLDVICEQLTLDPYFSNVLQGTCLDGDRTIKLVQTASISGPTMRKEVDLMLKRCRICQSFKGTATNAGLLYPLPCKSFAARVDISMDFVLGLPRTQRKFVNRSLGNLLRCLVGDHVKAWDQKLCQAEFAHNHAINRSTGFSPFQKFDKAVRGKLGFELIQVQAGCRQKRQTKIVEKINSNAYRLKLPSHIRCSDVFNVKHLLPYHGDSSESCRRG</sequence>
<keyword evidence="5" id="KW-0378">Hydrolase</keyword>
<dbReference type="PANTHER" id="PTHR37984:SF5">
    <property type="entry name" value="PROTEIN NYNRIN-LIKE"/>
    <property type="match status" value="1"/>
</dbReference>
<keyword evidence="7" id="KW-0479">Metal-binding</keyword>
<reference evidence="10" key="2">
    <citation type="submission" date="2022-01" db="EMBL/GenBank/DDBJ databases">
        <authorList>
            <person name="Yamashiro T."/>
            <person name="Shiraishi A."/>
            <person name="Satake H."/>
            <person name="Nakayama K."/>
        </authorList>
    </citation>
    <scope>NUCLEOTIDE SEQUENCE</scope>
</reference>
<evidence type="ECO:0000259" key="9">
    <source>
        <dbReference type="PROSITE" id="PS50158"/>
    </source>
</evidence>
<evidence type="ECO:0000256" key="3">
    <source>
        <dbReference type="ARBA" id="ARBA00022722"/>
    </source>
</evidence>
<keyword evidence="2" id="KW-0548">Nucleotidyltransferase</keyword>
<dbReference type="InterPro" id="IPR036397">
    <property type="entry name" value="RNaseH_sf"/>
</dbReference>
<dbReference type="Gene3D" id="4.10.60.10">
    <property type="entry name" value="Zinc finger, CCHC-type"/>
    <property type="match status" value="1"/>
</dbReference>
<dbReference type="PROSITE" id="PS50158">
    <property type="entry name" value="ZF_CCHC"/>
    <property type="match status" value="1"/>
</dbReference>
<feature type="domain" description="CCHC-type" evidence="9">
    <location>
        <begin position="76"/>
        <end position="92"/>
    </location>
</feature>
<keyword evidence="6 10" id="KW-0695">RNA-directed DNA polymerase</keyword>
<dbReference type="SMART" id="SM00343">
    <property type="entry name" value="ZnF_C2HC"/>
    <property type="match status" value="1"/>
</dbReference>
<comment type="caution">
    <text evidence="10">The sequence shown here is derived from an EMBL/GenBank/DDBJ whole genome shotgun (WGS) entry which is preliminary data.</text>
</comment>
<dbReference type="InterPro" id="IPR001878">
    <property type="entry name" value="Znf_CCHC"/>
</dbReference>
<dbReference type="SUPFAM" id="SSF56672">
    <property type="entry name" value="DNA/RNA polymerases"/>
    <property type="match status" value="1"/>
</dbReference>
<evidence type="ECO:0000256" key="7">
    <source>
        <dbReference type="PROSITE-ProRule" id="PRU00047"/>
    </source>
</evidence>
<evidence type="ECO:0000256" key="2">
    <source>
        <dbReference type="ARBA" id="ARBA00022695"/>
    </source>
</evidence>
<gene>
    <name evidence="10" type="ORF">Tco_0989422</name>
</gene>
<feature type="region of interest" description="Disordered" evidence="8">
    <location>
        <begin position="194"/>
        <end position="215"/>
    </location>
</feature>
<dbReference type="InterPro" id="IPR041373">
    <property type="entry name" value="RT_RNaseH"/>
</dbReference>
<keyword evidence="11" id="KW-1185">Reference proteome</keyword>
<reference evidence="10" key="1">
    <citation type="journal article" date="2022" name="Int. J. Mol. Sci.">
        <title>Draft Genome of Tanacetum Coccineum: Genomic Comparison of Closely Related Tanacetum-Family Plants.</title>
        <authorList>
            <person name="Yamashiro T."/>
            <person name="Shiraishi A."/>
            <person name="Nakayama K."/>
            <person name="Satake H."/>
        </authorList>
    </citation>
    <scope>NUCLEOTIDE SEQUENCE</scope>
</reference>
<dbReference type="Pfam" id="PF00098">
    <property type="entry name" value="zf-CCHC"/>
    <property type="match status" value="1"/>
</dbReference>
<keyword evidence="3" id="KW-0540">Nuclease</keyword>
<evidence type="ECO:0000256" key="1">
    <source>
        <dbReference type="ARBA" id="ARBA00022679"/>
    </source>
</evidence>